<dbReference type="EMBL" id="VDEP01000012">
    <property type="protein sequence ID" value="KAA1137088.1"/>
    <property type="molecule type" value="Genomic_DNA"/>
</dbReference>
<name>A0A5B0SGE8_PUCGR</name>
<feature type="compositionally biased region" description="Basic and acidic residues" evidence="1">
    <location>
        <begin position="48"/>
        <end position="69"/>
    </location>
</feature>
<evidence type="ECO:0000313" key="3">
    <source>
        <dbReference type="Proteomes" id="UP000325313"/>
    </source>
</evidence>
<dbReference type="Proteomes" id="UP000325313">
    <property type="component" value="Unassembled WGS sequence"/>
</dbReference>
<evidence type="ECO:0000313" key="2">
    <source>
        <dbReference type="EMBL" id="KAA1137088.1"/>
    </source>
</evidence>
<feature type="region of interest" description="Disordered" evidence="1">
    <location>
        <begin position="40"/>
        <end position="98"/>
    </location>
</feature>
<dbReference type="AlphaFoldDB" id="A0A5B0SGE8"/>
<protein>
    <submittedName>
        <fullName evidence="2">Uncharacterized protein</fullName>
    </submittedName>
</protein>
<proteinExistence type="predicted"/>
<organism evidence="2 3">
    <name type="scientific">Puccinia graminis f. sp. tritici</name>
    <dbReference type="NCBI Taxonomy" id="56615"/>
    <lineage>
        <taxon>Eukaryota</taxon>
        <taxon>Fungi</taxon>
        <taxon>Dikarya</taxon>
        <taxon>Basidiomycota</taxon>
        <taxon>Pucciniomycotina</taxon>
        <taxon>Pucciniomycetes</taxon>
        <taxon>Pucciniales</taxon>
        <taxon>Pucciniaceae</taxon>
        <taxon>Puccinia</taxon>
    </lineage>
</organism>
<evidence type="ECO:0000256" key="1">
    <source>
        <dbReference type="SAM" id="MobiDB-lite"/>
    </source>
</evidence>
<accession>A0A5B0SGE8</accession>
<reference evidence="2 3" key="1">
    <citation type="submission" date="2019-05" db="EMBL/GenBank/DDBJ databases">
        <title>Emergence of the Ug99 lineage of the wheat stem rust pathogen through somatic hybridization.</title>
        <authorList>
            <person name="Li F."/>
            <person name="Upadhyaya N.M."/>
            <person name="Sperschneider J."/>
            <person name="Matny O."/>
            <person name="Nguyen-Phuc H."/>
            <person name="Mago R."/>
            <person name="Raley C."/>
            <person name="Miller M.E."/>
            <person name="Silverstein K.A.T."/>
            <person name="Henningsen E."/>
            <person name="Hirsch C.D."/>
            <person name="Visser B."/>
            <person name="Pretorius Z.A."/>
            <person name="Steffenson B.J."/>
            <person name="Schwessinger B."/>
            <person name="Dodds P.N."/>
            <person name="Figueroa M."/>
        </authorList>
    </citation>
    <scope>NUCLEOTIDE SEQUENCE [LARGE SCALE GENOMIC DNA]</scope>
    <source>
        <strain evidence="2 3">Ug99</strain>
    </source>
</reference>
<comment type="caution">
    <text evidence="2">The sequence shown here is derived from an EMBL/GenBank/DDBJ whole genome shotgun (WGS) entry which is preliminary data.</text>
</comment>
<gene>
    <name evidence="2" type="ORF">PGTUg99_009595</name>
</gene>
<sequence length="138" mass="15182">MGRMWGRIWSTGIDESDGRVVGDEGQYVPAWGEADVVDPAAGGSGEVATDRVERNSLAPDRRSRLRVDPLDVSAEDPTGGIGRAGGKQDRVGMPGQTEDGRTEWLFEMLGHPPVRFVVILTHRNCPRPRSYRKLSLVR</sequence>